<evidence type="ECO:0000313" key="3">
    <source>
        <dbReference type="Proteomes" id="UP000061382"/>
    </source>
</evidence>
<evidence type="ECO:0000256" key="1">
    <source>
        <dbReference type="SAM" id="Phobius"/>
    </source>
</evidence>
<dbReference type="Proteomes" id="UP000061382">
    <property type="component" value="Chromosome"/>
</dbReference>
<dbReference type="PATRIC" id="fig|512763.3.peg.2031"/>
<dbReference type="EMBL" id="CP012643">
    <property type="protein sequence ID" value="ALI99118.1"/>
    <property type="molecule type" value="Genomic_DNA"/>
</dbReference>
<name>A0A0P0C319_9BACT</name>
<keyword evidence="1" id="KW-0812">Transmembrane</keyword>
<gene>
    <name evidence="2" type="ORF">DC20_09195</name>
</gene>
<dbReference type="KEGG" id="rti:DC20_09195"/>
<sequence length="110" mass="12020">MLFVLILLVSLLVQFFLPWWSIALICFALAFWKARYGGHAFLSGFLAIGATWLGAALFWHLVTDGVLSNRVAAMLTVNSPWILLAVTVLIGGIVGGVSALSGYLVRRLWV</sequence>
<keyword evidence="1" id="KW-0472">Membrane</keyword>
<protein>
    <submittedName>
        <fullName evidence="2">Uncharacterized protein</fullName>
    </submittedName>
</protein>
<feature type="transmembrane region" description="Helical" evidence="1">
    <location>
        <begin position="81"/>
        <end position="105"/>
    </location>
</feature>
<dbReference type="OrthoDB" id="1525231at2"/>
<reference evidence="2 3" key="1">
    <citation type="submission" date="2015-08" db="EMBL/GenBank/DDBJ databases">
        <title>Complete genome sequence of Rufibacter tibetensis strain 1351t, a radiation-resistant bacterium from tibet plateau.</title>
        <authorList>
            <person name="Dai J."/>
        </authorList>
    </citation>
    <scope>NUCLEOTIDE SEQUENCE [LARGE SCALE GENOMIC DNA]</scope>
    <source>
        <strain evidence="2 3">1351</strain>
    </source>
</reference>
<proteinExistence type="predicted"/>
<feature type="transmembrane region" description="Helical" evidence="1">
    <location>
        <begin position="39"/>
        <end position="61"/>
    </location>
</feature>
<keyword evidence="1" id="KW-1133">Transmembrane helix</keyword>
<dbReference type="STRING" id="512763.DC20_09195"/>
<organism evidence="2 3">
    <name type="scientific">Rufibacter tibetensis</name>
    <dbReference type="NCBI Taxonomy" id="512763"/>
    <lineage>
        <taxon>Bacteria</taxon>
        <taxon>Pseudomonadati</taxon>
        <taxon>Bacteroidota</taxon>
        <taxon>Cytophagia</taxon>
        <taxon>Cytophagales</taxon>
        <taxon>Hymenobacteraceae</taxon>
        <taxon>Rufibacter</taxon>
    </lineage>
</organism>
<keyword evidence="3" id="KW-1185">Reference proteome</keyword>
<feature type="transmembrane region" description="Helical" evidence="1">
    <location>
        <begin position="6"/>
        <end position="32"/>
    </location>
</feature>
<evidence type="ECO:0000313" key="2">
    <source>
        <dbReference type="EMBL" id="ALI99118.1"/>
    </source>
</evidence>
<accession>A0A0P0C319</accession>
<dbReference type="AlphaFoldDB" id="A0A0P0C319"/>
<dbReference type="RefSeq" id="WP_071885419.1">
    <property type="nucleotide sequence ID" value="NZ_CP012643.1"/>
</dbReference>